<feature type="transmembrane region" description="Helical" evidence="1">
    <location>
        <begin position="12"/>
        <end position="31"/>
    </location>
</feature>
<protein>
    <submittedName>
        <fullName evidence="2">Uncharacterized protein</fullName>
    </submittedName>
</protein>
<name>A0A0W8FPM4_9ZZZZ</name>
<reference evidence="2" key="1">
    <citation type="journal article" date="2015" name="Proc. Natl. Acad. Sci. U.S.A.">
        <title>Networks of energetic and metabolic interactions define dynamics in microbial communities.</title>
        <authorList>
            <person name="Embree M."/>
            <person name="Liu J.K."/>
            <person name="Al-Bassam M.M."/>
            <person name="Zengler K."/>
        </authorList>
    </citation>
    <scope>NUCLEOTIDE SEQUENCE</scope>
</reference>
<proteinExistence type="predicted"/>
<organism evidence="2">
    <name type="scientific">hydrocarbon metagenome</name>
    <dbReference type="NCBI Taxonomy" id="938273"/>
    <lineage>
        <taxon>unclassified sequences</taxon>
        <taxon>metagenomes</taxon>
        <taxon>ecological metagenomes</taxon>
    </lineage>
</organism>
<keyword evidence="1" id="KW-0812">Transmembrane</keyword>
<sequence length="135" mass="15500">MGNVKTGFWQKMFFVGSLWNIGIGLIGLFFYDFSIKMFFGSQAVTSNLLALIFFRFFMLAVIIFGVGYYIVSRDLSGNRAVIWMGLTAKLIIFFTFVYYYVQQQATLFSVIACSGDFAFSILFILFLYQTKDGIY</sequence>
<feature type="transmembrane region" description="Helical" evidence="1">
    <location>
        <begin position="80"/>
        <end position="101"/>
    </location>
</feature>
<dbReference type="EMBL" id="LNQE01000944">
    <property type="protein sequence ID" value="KUG22690.1"/>
    <property type="molecule type" value="Genomic_DNA"/>
</dbReference>
<feature type="transmembrane region" description="Helical" evidence="1">
    <location>
        <begin position="107"/>
        <end position="128"/>
    </location>
</feature>
<dbReference type="AlphaFoldDB" id="A0A0W8FPM4"/>
<feature type="transmembrane region" description="Helical" evidence="1">
    <location>
        <begin position="51"/>
        <end position="71"/>
    </location>
</feature>
<evidence type="ECO:0000256" key="1">
    <source>
        <dbReference type="SAM" id="Phobius"/>
    </source>
</evidence>
<keyword evidence="1" id="KW-1133">Transmembrane helix</keyword>
<comment type="caution">
    <text evidence="2">The sequence shown here is derived from an EMBL/GenBank/DDBJ whole genome shotgun (WGS) entry which is preliminary data.</text>
</comment>
<evidence type="ECO:0000313" key="2">
    <source>
        <dbReference type="EMBL" id="KUG22690.1"/>
    </source>
</evidence>
<accession>A0A0W8FPM4</accession>
<keyword evidence="1" id="KW-0472">Membrane</keyword>
<gene>
    <name evidence="2" type="ORF">ASZ90_007525</name>
</gene>